<comment type="caution">
    <text evidence="5">The sequence shown here is derived from an EMBL/GenBank/DDBJ whole genome shotgun (WGS) entry which is preliminary data.</text>
</comment>
<proteinExistence type="inferred from homology"/>
<dbReference type="SMART" id="SM00822">
    <property type="entry name" value="PKS_KR"/>
    <property type="match status" value="1"/>
</dbReference>
<reference evidence="5 6" key="1">
    <citation type="journal article" date="2020" name="Int. J. Syst. Evol. Microbiol.">
        <title>Novel acetic acid bacteria from cider fermentations: Acetobacter conturbans sp. nov. and Acetobacter fallax sp. nov.</title>
        <authorList>
            <person name="Sombolestani A.S."/>
            <person name="Cleenwerck I."/>
            <person name="Cnockaert M."/>
            <person name="Borremans W."/>
            <person name="Wieme A.D."/>
            <person name="De Vuyst L."/>
            <person name="Vandamme P."/>
        </authorList>
    </citation>
    <scope>NUCLEOTIDE SEQUENCE [LARGE SCALE GENOMIC DNA]</scope>
    <source>
        <strain evidence="5 6">LMG 30640</strain>
    </source>
</reference>
<evidence type="ECO:0000313" key="6">
    <source>
        <dbReference type="Proteomes" id="UP000635278"/>
    </source>
</evidence>
<organism evidence="5 6">
    <name type="scientific">Acetobacter musti</name>
    <dbReference type="NCBI Taxonomy" id="864732"/>
    <lineage>
        <taxon>Bacteria</taxon>
        <taxon>Pseudomonadati</taxon>
        <taxon>Pseudomonadota</taxon>
        <taxon>Alphaproteobacteria</taxon>
        <taxon>Acetobacterales</taxon>
        <taxon>Acetobacteraceae</taxon>
        <taxon>Acetobacter</taxon>
    </lineage>
</organism>
<dbReference type="SUPFAM" id="SSF51735">
    <property type="entry name" value="NAD(P)-binding Rossmann-fold domains"/>
    <property type="match status" value="1"/>
</dbReference>
<evidence type="ECO:0000259" key="4">
    <source>
        <dbReference type="SMART" id="SM00822"/>
    </source>
</evidence>
<dbReference type="Gene3D" id="3.40.50.720">
    <property type="entry name" value="NAD(P)-binding Rossmann-like Domain"/>
    <property type="match status" value="1"/>
</dbReference>
<keyword evidence="6" id="KW-1185">Reference proteome</keyword>
<dbReference type="InterPro" id="IPR036291">
    <property type="entry name" value="NAD(P)-bd_dom_sf"/>
</dbReference>
<dbReference type="Pfam" id="PF00106">
    <property type="entry name" value="adh_short"/>
    <property type="match status" value="1"/>
</dbReference>
<evidence type="ECO:0000256" key="3">
    <source>
        <dbReference type="RuleBase" id="RU000363"/>
    </source>
</evidence>
<feature type="domain" description="Ketoreductase" evidence="4">
    <location>
        <begin position="3"/>
        <end position="180"/>
    </location>
</feature>
<dbReference type="InterPro" id="IPR057326">
    <property type="entry name" value="KR_dom"/>
</dbReference>
<dbReference type="InterPro" id="IPR002347">
    <property type="entry name" value="SDR_fam"/>
</dbReference>
<dbReference type="PRINTS" id="PR00080">
    <property type="entry name" value="SDRFAMILY"/>
</dbReference>
<dbReference type="PRINTS" id="PR00081">
    <property type="entry name" value="GDHRDH"/>
</dbReference>
<dbReference type="Proteomes" id="UP000635278">
    <property type="component" value="Unassembled WGS sequence"/>
</dbReference>
<gene>
    <name evidence="5" type="ORF">GOB93_04655</name>
</gene>
<sequence>MVGTVLVTGATAGFGKAIAHRLVKDGYRVIGTGRRQERLDELKSVLGDAFLPFRLDMDDTASLRALPDSLPNGWQTVDVLINNAGLALGLDPAQTANIDDWEQMIRTNVSGLVEITRALLPGMVDRNKGHIVSVGSTAGTYPYPGANVYGATKAFVSQFMRNLRSDLLGTRIRATNVEPGLCGGSEFSNVRLRDDAKAADVYKDTHPLLPEDIAETVSWIVKLPAHVNINRIEMMPVCQASAGLAVKHGVD</sequence>
<dbReference type="RefSeq" id="WP_173582398.1">
    <property type="nucleotide sequence ID" value="NZ_WOTB01000004.1"/>
</dbReference>
<accession>A0ABX0JKD0</accession>
<dbReference type="PANTHER" id="PTHR42901:SF1">
    <property type="entry name" value="ALCOHOL DEHYDROGENASE"/>
    <property type="match status" value="1"/>
</dbReference>
<name>A0ABX0JKD0_9PROT</name>
<protein>
    <submittedName>
        <fullName evidence="5">SDR family NAD(P)-dependent oxidoreductase</fullName>
    </submittedName>
</protein>
<evidence type="ECO:0000313" key="5">
    <source>
        <dbReference type="EMBL" id="NHN83933.1"/>
    </source>
</evidence>
<dbReference type="PROSITE" id="PS00061">
    <property type="entry name" value="ADH_SHORT"/>
    <property type="match status" value="1"/>
</dbReference>
<evidence type="ECO:0000256" key="1">
    <source>
        <dbReference type="ARBA" id="ARBA00006484"/>
    </source>
</evidence>
<comment type="similarity">
    <text evidence="1 3">Belongs to the short-chain dehydrogenases/reductases (SDR) family.</text>
</comment>
<dbReference type="EMBL" id="WOTB01000004">
    <property type="protein sequence ID" value="NHN83933.1"/>
    <property type="molecule type" value="Genomic_DNA"/>
</dbReference>
<keyword evidence="2" id="KW-0560">Oxidoreductase</keyword>
<evidence type="ECO:0000256" key="2">
    <source>
        <dbReference type="ARBA" id="ARBA00023002"/>
    </source>
</evidence>
<dbReference type="PANTHER" id="PTHR42901">
    <property type="entry name" value="ALCOHOL DEHYDROGENASE"/>
    <property type="match status" value="1"/>
</dbReference>
<dbReference type="InterPro" id="IPR020904">
    <property type="entry name" value="Sc_DH/Rdtase_CS"/>
</dbReference>